<dbReference type="GeneID" id="13724618"/>
<sequence>MKTTRDLKISSIHSKISYKTLLFGIILSIFLVPQIAFADVFIPTNEYTGYYDYQGIFTVVGNVKNQNDFALIPTITISVIDDATKITKELVHVPIPAMTDIPFKIKFPDIRGENPELLDAELSYTKTEKDRIPIQIIYDKTLITHDDGHVTGKIENVGNHTVYNPKVYAIVHGYEKFILDVAHNIEPIEKIEPGQILDFTIYPDPSVSEPVRFYSCFAPVDTTVIPVTVKKNDGDFDFRYDSGAWYSAAKFDESGTTMTIKGYNSYPLDTYANFEFAPISGNEKFSITIDDEPIEFIQSIDEMGFWHVAFTVGPQSQGILKISGFDEGLPPELPTIPAWIKQNADWWATEQISDSEFLEGIDFLLKKQIVSVPTREIVSESQWRIPAWVQTPASWWYEEKISDEQFLNIIENLVERKIIII</sequence>
<evidence type="ECO:0000313" key="2">
    <source>
        <dbReference type="Proteomes" id="UP000006101"/>
    </source>
</evidence>
<dbReference type="PATRIC" id="fig|1229908.8.peg.1921"/>
<dbReference type="KEGG" id="nkr:NKOR_08900"/>
<dbReference type="Proteomes" id="UP000006101">
    <property type="component" value="Chromosome"/>
</dbReference>
<gene>
    <name evidence="1" type="ORF">NKOR_08900</name>
</gene>
<accession>K0BB14</accession>
<dbReference type="AlphaFoldDB" id="K0BB14"/>
<reference evidence="1 2" key="1">
    <citation type="journal article" date="2012" name="J. Bacteriol.">
        <title>Draft Genome Sequence of an Ammonia-Oxidizing Archaeon, "Candidatus Nitrosopumilus koreensis" AR1, from Marine Sediment.</title>
        <authorList>
            <person name="Park S.J."/>
            <person name="Kim J.G."/>
            <person name="Jung M.Y."/>
            <person name="Kim S.J."/>
            <person name="Cha I.T."/>
            <person name="Kwon K."/>
            <person name="Lee J.H."/>
            <person name="Rhee S.K."/>
        </authorList>
    </citation>
    <scope>NUCLEOTIDE SEQUENCE [LARGE SCALE GENOMIC DNA]</scope>
    <source>
        <strain evidence="1 2">AR1</strain>
    </source>
</reference>
<dbReference type="RefSeq" id="WP_014964009.1">
    <property type="nucleotide sequence ID" value="NC_018655.1"/>
</dbReference>
<name>K0BB14_9ARCH</name>
<dbReference type="EMBL" id="CP003842">
    <property type="protein sequence ID" value="AFS81631.1"/>
    <property type="molecule type" value="Genomic_DNA"/>
</dbReference>
<evidence type="ECO:0000313" key="1">
    <source>
        <dbReference type="EMBL" id="AFS81631.1"/>
    </source>
</evidence>
<dbReference type="STRING" id="1229908.NKOR_08900"/>
<keyword evidence="2" id="KW-1185">Reference proteome</keyword>
<dbReference type="HOGENOM" id="CLU_649906_0_0_2"/>
<organism evidence="1 2">
    <name type="scientific">Candidatus Nitrosopumilus koreensis AR1</name>
    <dbReference type="NCBI Taxonomy" id="1229908"/>
    <lineage>
        <taxon>Archaea</taxon>
        <taxon>Nitrososphaerota</taxon>
        <taxon>Nitrososphaeria</taxon>
        <taxon>Nitrosopumilales</taxon>
        <taxon>Nitrosopumilaceae</taxon>
        <taxon>Nitrosopumilus</taxon>
    </lineage>
</organism>
<evidence type="ECO:0008006" key="3">
    <source>
        <dbReference type="Google" id="ProtNLM"/>
    </source>
</evidence>
<proteinExistence type="predicted"/>
<protein>
    <recommendedName>
        <fullName evidence="3">Peptidase</fullName>
    </recommendedName>
</protein>